<protein>
    <recommendedName>
        <fullName evidence="1">GAG-pre-integrase domain-containing protein</fullName>
    </recommendedName>
</protein>
<feature type="domain" description="GAG-pre-integrase" evidence="1">
    <location>
        <begin position="23"/>
        <end position="71"/>
    </location>
</feature>
<evidence type="ECO:0000259" key="1">
    <source>
        <dbReference type="Pfam" id="PF13976"/>
    </source>
</evidence>
<evidence type="ECO:0000313" key="3">
    <source>
        <dbReference type="Proteomes" id="UP000235145"/>
    </source>
</evidence>
<proteinExistence type="predicted"/>
<dbReference type="AlphaFoldDB" id="A0A9R1XUW4"/>
<dbReference type="Gene3D" id="3.30.420.10">
    <property type="entry name" value="Ribonuclease H-like superfamily/Ribonuclease H"/>
    <property type="match status" value="1"/>
</dbReference>
<dbReference type="GO" id="GO:0003676">
    <property type="term" value="F:nucleic acid binding"/>
    <property type="evidence" value="ECO:0007669"/>
    <property type="project" value="InterPro"/>
</dbReference>
<reference evidence="2 3" key="1">
    <citation type="journal article" date="2017" name="Nat. Commun.">
        <title>Genome assembly with in vitro proximity ligation data and whole-genome triplication in lettuce.</title>
        <authorList>
            <person name="Reyes-Chin-Wo S."/>
            <person name="Wang Z."/>
            <person name="Yang X."/>
            <person name="Kozik A."/>
            <person name="Arikit S."/>
            <person name="Song C."/>
            <person name="Xia L."/>
            <person name="Froenicke L."/>
            <person name="Lavelle D.O."/>
            <person name="Truco M.J."/>
            <person name="Xia R."/>
            <person name="Zhu S."/>
            <person name="Xu C."/>
            <person name="Xu H."/>
            <person name="Xu X."/>
            <person name="Cox K."/>
            <person name="Korf I."/>
            <person name="Meyers B.C."/>
            <person name="Michelmore R.W."/>
        </authorList>
    </citation>
    <scope>NUCLEOTIDE SEQUENCE [LARGE SCALE GENOMIC DNA]</scope>
    <source>
        <strain evidence="3">cv. Salinas</strain>
        <tissue evidence="2">Seedlings</tissue>
    </source>
</reference>
<dbReference type="InterPro" id="IPR012337">
    <property type="entry name" value="RNaseH-like_sf"/>
</dbReference>
<dbReference type="PANTHER" id="PTHR42648:SF18">
    <property type="entry name" value="RETROTRANSPOSON, UNCLASSIFIED-LIKE PROTEIN"/>
    <property type="match status" value="1"/>
</dbReference>
<dbReference type="Proteomes" id="UP000235145">
    <property type="component" value="Unassembled WGS sequence"/>
</dbReference>
<dbReference type="PANTHER" id="PTHR42648">
    <property type="entry name" value="TRANSPOSASE, PUTATIVE-RELATED"/>
    <property type="match status" value="1"/>
</dbReference>
<evidence type="ECO:0000313" key="2">
    <source>
        <dbReference type="EMBL" id="KAJ0226731.1"/>
    </source>
</evidence>
<dbReference type="InterPro" id="IPR039537">
    <property type="entry name" value="Retrotran_Ty1/copia-like"/>
</dbReference>
<dbReference type="InterPro" id="IPR036397">
    <property type="entry name" value="RNaseH_sf"/>
</dbReference>
<dbReference type="InterPro" id="IPR025724">
    <property type="entry name" value="GAG-pre-integrase_dom"/>
</dbReference>
<dbReference type="EMBL" id="NBSK02000001">
    <property type="protein sequence ID" value="KAJ0226731.1"/>
    <property type="molecule type" value="Genomic_DNA"/>
</dbReference>
<comment type="caution">
    <text evidence="2">The sequence shown here is derived from an EMBL/GenBank/DDBJ whole genome shotgun (WGS) entry which is preliminary data.</text>
</comment>
<dbReference type="Pfam" id="PF13976">
    <property type="entry name" value="gag_pre-integrs"/>
    <property type="match status" value="1"/>
</dbReference>
<keyword evidence="3" id="KW-1185">Reference proteome</keyword>
<accession>A0A9R1XUW4</accession>
<name>A0A9R1XUW4_LACSA</name>
<gene>
    <name evidence="2" type="ORF">LSAT_V11C100028720</name>
</gene>
<organism evidence="2 3">
    <name type="scientific">Lactuca sativa</name>
    <name type="common">Garden lettuce</name>
    <dbReference type="NCBI Taxonomy" id="4236"/>
    <lineage>
        <taxon>Eukaryota</taxon>
        <taxon>Viridiplantae</taxon>
        <taxon>Streptophyta</taxon>
        <taxon>Embryophyta</taxon>
        <taxon>Tracheophyta</taxon>
        <taxon>Spermatophyta</taxon>
        <taxon>Magnoliopsida</taxon>
        <taxon>eudicotyledons</taxon>
        <taxon>Gunneridae</taxon>
        <taxon>Pentapetalae</taxon>
        <taxon>asterids</taxon>
        <taxon>campanulids</taxon>
        <taxon>Asterales</taxon>
        <taxon>Asteraceae</taxon>
        <taxon>Cichorioideae</taxon>
        <taxon>Cichorieae</taxon>
        <taxon>Lactucinae</taxon>
        <taxon>Lactuca</taxon>
    </lineage>
</organism>
<dbReference type="SUPFAM" id="SSF53098">
    <property type="entry name" value="Ribonuclease H-like"/>
    <property type="match status" value="1"/>
</dbReference>
<sequence>MWFLHLMMSRYMRSLKLHLYMRNETSELWHMRMIHVSYDKLDMMMRKKLVTGLPQLEVNKETIFVGCQYRKACQNPFEKSNFKVKKPLELIHSDVFGLTKQPLVKGIRYMITYIDDYSKFVWVYFMKEKAEVLQRFKDFKEKVERD</sequence>